<dbReference type="STRING" id="391587.KAOT1_04345"/>
<dbReference type="HOGENOM" id="CLU_030558_3_1_10"/>
<dbReference type="InterPro" id="IPR050444">
    <property type="entry name" value="Polyketide_Synthase"/>
</dbReference>
<dbReference type="EMBL" id="ABIB01000015">
    <property type="protein sequence ID" value="EDP94616.1"/>
    <property type="molecule type" value="Genomic_DNA"/>
</dbReference>
<reference evidence="3 4" key="1">
    <citation type="journal article" date="2011" name="J. Bacteriol.">
        <title>Genome sequence of the algicidal bacterium Kordia algicida OT-1.</title>
        <authorList>
            <person name="Lee H.S."/>
            <person name="Kang S.G."/>
            <person name="Kwon K.K."/>
            <person name="Lee J.H."/>
            <person name="Kim S.J."/>
        </authorList>
    </citation>
    <scope>NUCLEOTIDE SEQUENCE [LARGE SCALE GENOMIC DNA]</scope>
    <source>
        <strain evidence="3 4">OT-1</strain>
    </source>
</reference>
<dbReference type="RefSeq" id="WP_007093440.1">
    <property type="nucleotide sequence ID" value="NZ_CP142125.1"/>
</dbReference>
<feature type="domain" description="Malonyl-CoA:ACP transacylase (MAT)" evidence="2">
    <location>
        <begin position="8"/>
        <end position="300"/>
    </location>
</feature>
<dbReference type="GO" id="GO:0016740">
    <property type="term" value="F:transferase activity"/>
    <property type="evidence" value="ECO:0007669"/>
    <property type="project" value="UniProtKB-KW"/>
</dbReference>
<dbReference type="SUPFAM" id="SSF52151">
    <property type="entry name" value="FabD/lysophospholipase-like"/>
    <property type="match status" value="1"/>
</dbReference>
<dbReference type="InterPro" id="IPR014043">
    <property type="entry name" value="Acyl_transferase_dom"/>
</dbReference>
<dbReference type="Proteomes" id="UP000002945">
    <property type="component" value="Unassembled WGS sequence"/>
</dbReference>
<dbReference type="Pfam" id="PF00698">
    <property type="entry name" value="Acyl_transf_1"/>
    <property type="match status" value="1"/>
</dbReference>
<keyword evidence="4" id="KW-1185">Reference proteome</keyword>
<evidence type="ECO:0000259" key="2">
    <source>
        <dbReference type="SMART" id="SM00827"/>
    </source>
</evidence>
<dbReference type="OrthoDB" id="9805460at2"/>
<keyword evidence="1" id="KW-0808">Transferase</keyword>
<proteinExistence type="predicted"/>
<dbReference type="SMART" id="SM00827">
    <property type="entry name" value="PKS_AT"/>
    <property type="match status" value="1"/>
</dbReference>
<dbReference type="Gene3D" id="3.40.366.10">
    <property type="entry name" value="Malonyl-Coenzyme A Acyl Carrier Protein, domain 2"/>
    <property type="match status" value="1"/>
</dbReference>
<dbReference type="PANTHER" id="PTHR45681:SF6">
    <property type="entry name" value="POLYKETIDE SYNTHASE 37"/>
    <property type="match status" value="1"/>
</dbReference>
<comment type="caution">
    <text evidence="3">The sequence shown here is derived from an EMBL/GenBank/DDBJ whole genome shotgun (WGS) entry which is preliminary data.</text>
</comment>
<name>A9EAD3_9FLAO</name>
<dbReference type="eggNOG" id="COG3321">
    <property type="taxonomic scope" value="Bacteria"/>
</dbReference>
<evidence type="ECO:0000313" key="4">
    <source>
        <dbReference type="Proteomes" id="UP000002945"/>
    </source>
</evidence>
<dbReference type="InterPro" id="IPR016035">
    <property type="entry name" value="Acyl_Trfase/lysoPLipase"/>
</dbReference>
<dbReference type="InterPro" id="IPR001227">
    <property type="entry name" value="Ac_transferase_dom_sf"/>
</dbReference>
<accession>A9EAD3</accession>
<sequence>MSKKKVFLFSGQGSQYYGMGRELYENNKIFNFWMNECSEIVSSHIGTSLIEMLYDPSKKGEPFDELLYTNPTLISVQYSLFRMLRDIQIEPDYVMGYSLGEITSCIASEVLSLKDGLKLSVEIAKLVEKNTPKAAMLAIMSGKEIIVQNPDIFSNCWLIATNFSQSFVVCGLPEEIQTLQKALQQEGIISQQLPVNNGFHTPLIDPVEDKLKETVQAVQLSKGKVPIVSSKDSSIKHEILHQDFWEVLRYSVNFENAIKMMVNQQDCVFIDLGPSGSLATSVKYILEEDATSVPLQLINQYGKNLQTFEKFKESFSKVQ</sequence>
<dbReference type="PANTHER" id="PTHR45681">
    <property type="entry name" value="POLYKETIDE SYNTHASE 44-RELATED"/>
    <property type="match status" value="1"/>
</dbReference>
<protein>
    <submittedName>
        <fullName evidence="3">Involved in polyketide synthesis</fullName>
    </submittedName>
</protein>
<gene>
    <name evidence="3" type="ORF">KAOT1_04345</name>
</gene>
<evidence type="ECO:0000256" key="1">
    <source>
        <dbReference type="ARBA" id="ARBA00022679"/>
    </source>
</evidence>
<dbReference type="Gene3D" id="3.30.70.250">
    <property type="entry name" value="Malonyl-CoA ACP transacylase, ACP-binding"/>
    <property type="match status" value="1"/>
</dbReference>
<organism evidence="3 4">
    <name type="scientific">Kordia algicida OT-1</name>
    <dbReference type="NCBI Taxonomy" id="391587"/>
    <lineage>
        <taxon>Bacteria</taxon>
        <taxon>Pseudomonadati</taxon>
        <taxon>Bacteroidota</taxon>
        <taxon>Flavobacteriia</taxon>
        <taxon>Flavobacteriales</taxon>
        <taxon>Flavobacteriaceae</taxon>
        <taxon>Kordia</taxon>
    </lineage>
</organism>
<dbReference type="AlphaFoldDB" id="A9EAD3"/>
<evidence type="ECO:0000313" key="3">
    <source>
        <dbReference type="EMBL" id="EDP94616.1"/>
    </source>
</evidence>